<feature type="compositionally biased region" description="Basic and acidic residues" evidence="1">
    <location>
        <begin position="1"/>
        <end position="17"/>
    </location>
</feature>
<proteinExistence type="predicted"/>
<protein>
    <submittedName>
        <fullName evidence="2">Uncharacterized protein</fullName>
    </submittedName>
</protein>
<evidence type="ECO:0000313" key="2">
    <source>
        <dbReference type="EMBL" id="BES97254.1"/>
    </source>
</evidence>
<evidence type="ECO:0000256" key="1">
    <source>
        <dbReference type="SAM" id="MobiDB-lite"/>
    </source>
</evidence>
<gene>
    <name evidence="2" type="ORF">NTJ_10069</name>
</gene>
<keyword evidence="3" id="KW-1185">Reference proteome</keyword>
<dbReference type="Proteomes" id="UP001307889">
    <property type="component" value="Chromosome 8"/>
</dbReference>
<evidence type="ECO:0000313" key="3">
    <source>
        <dbReference type="Proteomes" id="UP001307889"/>
    </source>
</evidence>
<accession>A0ABN7AYJ9</accession>
<organism evidence="2 3">
    <name type="scientific">Nesidiocoris tenuis</name>
    <dbReference type="NCBI Taxonomy" id="355587"/>
    <lineage>
        <taxon>Eukaryota</taxon>
        <taxon>Metazoa</taxon>
        <taxon>Ecdysozoa</taxon>
        <taxon>Arthropoda</taxon>
        <taxon>Hexapoda</taxon>
        <taxon>Insecta</taxon>
        <taxon>Pterygota</taxon>
        <taxon>Neoptera</taxon>
        <taxon>Paraneoptera</taxon>
        <taxon>Hemiptera</taxon>
        <taxon>Heteroptera</taxon>
        <taxon>Panheteroptera</taxon>
        <taxon>Cimicomorpha</taxon>
        <taxon>Miridae</taxon>
        <taxon>Dicyphina</taxon>
        <taxon>Nesidiocoris</taxon>
    </lineage>
</organism>
<sequence length="88" mass="9560">MDTSSRGRSERKKEREGITSVRPAVRIDWPTGLKTGGGEPPPGGPSPSPNDWHRLYTHLSPLHGFAPLCRLLDIPTASLSSSRHSDCS</sequence>
<feature type="compositionally biased region" description="Pro residues" evidence="1">
    <location>
        <begin position="39"/>
        <end position="48"/>
    </location>
</feature>
<feature type="region of interest" description="Disordered" evidence="1">
    <location>
        <begin position="1"/>
        <end position="53"/>
    </location>
</feature>
<reference evidence="2 3" key="1">
    <citation type="submission" date="2023-09" db="EMBL/GenBank/DDBJ databases">
        <title>Nesidiocoris tenuis whole genome shotgun sequence.</title>
        <authorList>
            <person name="Shibata T."/>
            <person name="Shimoda M."/>
            <person name="Kobayashi T."/>
            <person name="Uehara T."/>
        </authorList>
    </citation>
    <scope>NUCLEOTIDE SEQUENCE [LARGE SCALE GENOMIC DNA]</scope>
    <source>
        <strain evidence="2 3">Japan</strain>
    </source>
</reference>
<dbReference type="EMBL" id="AP028916">
    <property type="protein sequence ID" value="BES97254.1"/>
    <property type="molecule type" value="Genomic_DNA"/>
</dbReference>
<name>A0ABN7AYJ9_9HEMI</name>